<keyword evidence="15" id="KW-0175">Coiled coil</keyword>
<evidence type="ECO:0000256" key="14">
    <source>
        <dbReference type="PROSITE-ProRule" id="PRU00560"/>
    </source>
</evidence>
<dbReference type="InterPro" id="IPR038726">
    <property type="entry name" value="PDDEXK_AddAB-type"/>
</dbReference>
<keyword evidence="20" id="KW-1185">Reference proteome</keyword>
<evidence type="ECO:0000256" key="7">
    <source>
        <dbReference type="ARBA" id="ARBA00022840"/>
    </source>
</evidence>
<dbReference type="GO" id="GO:0005524">
    <property type="term" value="F:ATP binding"/>
    <property type="evidence" value="ECO:0007669"/>
    <property type="project" value="UniProtKB-UniRule"/>
</dbReference>
<evidence type="ECO:0000256" key="10">
    <source>
        <dbReference type="ARBA" id="ARBA00023235"/>
    </source>
</evidence>
<keyword evidence="1" id="KW-0540">Nuclease</keyword>
<dbReference type="GO" id="GO:0005829">
    <property type="term" value="C:cytosol"/>
    <property type="evidence" value="ECO:0007669"/>
    <property type="project" value="TreeGrafter"/>
</dbReference>
<keyword evidence="9" id="KW-0234">DNA repair</keyword>
<dbReference type="InterPro" id="IPR011604">
    <property type="entry name" value="PDDEXK-like_dom_sf"/>
</dbReference>
<dbReference type="Pfam" id="PF13361">
    <property type="entry name" value="UvrD_C"/>
    <property type="match status" value="2"/>
</dbReference>
<evidence type="ECO:0000256" key="1">
    <source>
        <dbReference type="ARBA" id="ARBA00022722"/>
    </source>
</evidence>
<dbReference type="InterPro" id="IPR000212">
    <property type="entry name" value="DNA_helicase_UvrD/REP"/>
</dbReference>
<feature type="binding site" evidence="14">
    <location>
        <begin position="25"/>
        <end position="32"/>
    </location>
    <ligand>
        <name>ATP</name>
        <dbReference type="ChEBI" id="CHEBI:30616"/>
    </ligand>
</feature>
<protein>
    <recommendedName>
        <fullName evidence="12">DNA 3'-5' helicase</fullName>
        <ecNumber evidence="12">5.6.2.4</ecNumber>
    </recommendedName>
</protein>
<dbReference type="GO" id="GO:0004527">
    <property type="term" value="F:exonuclease activity"/>
    <property type="evidence" value="ECO:0007669"/>
    <property type="project" value="UniProtKB-KW"/>
</dbReference>
<name>B8JH81_ANAD2</name>
<dbReference type="Gene3D" id="3.40.50.300">
    <property type="entry name" value="P-loop containing nucleotide triphosphate hydrolases"/>
    <property type="match status" value="4"/>
</dbReference>
<keyword evidence="8" id="KW-0238">DNA-binding</keyword>
<dbReference type="Gene3D" id="3.90.320.10">
    <property type="match status" value="1"/>
</dbReference>
<keyword evidence="5 14" id="KW-0347">Helicase</keyword>
<keyword evidence="2 14" id="KW-0547">Nucleotide-binding</keyword>
<keyword evidence="10" id="KW-0413">Isomerase</keyword>
<feature type="compositionally biased region" description="Low complexity" evidence="16">
    <location>
        <begin position="899"/>
        <end position="918"/>
    </location>
</feature>
<sequence>MSGKVTFGPAAQALFRLEAATAVSAGAGSGKTTALVELCVRLLEGSALGSPCEPRALAAITFTEKAAEELEERLRAAVTARARAAREADPGSPEARAWLERLHALDAMAVGTIHGFCGRLLREHAPEAGLDPEAAVLDEDRASAWIGASAQAAVVAALDAGRPAARALAAGLGAARGGLPALVGGLLRERATRGDGGPLALAPADEPAALAARARLDDAARALLGARAEASTAGARALVEAVGRAREALRPGDLDGALCADALARLGGLAEALRGRRVLKADGPALREAREALAAAWEALEPLAAGVLAAPQQAELARLVEDAEARYAARKASARAVDFDDLLLRARDLLRADPGVRAELRGRLRALLVDEYQDVNPVQQEVFELVAGPDGGPAGPVLVAVGDLKQSIYRFRGADVAVFARLIRRLGAGQGRVLHLSENHRSAPAVLELVNEVSARAFRPPPGEPPRDDELAFGEHDRLVATRPEALRPACEVLEDGAEGNAAERREREAEAIAARIRALVSGAAGVEVRERDGVTARRPRFGDVAILFRRLTQIAPYERALRAAGIPYRLARGGGFYQAPEVRDLGELLAALADPSDAVAWAALLRSPACAVSDGSLLLLARAGLGRLPWLAPAELAAEVDRAAAGAQPGAGVVAAGPGAGPPAAVAPRAIPADEWARLLRLLAAYRTLHALRDRVPVGELLSRAVEALDLDAALLAGPDGERRAVNLEKALALAARFGEDGGTPAELAAHLRAQAARPPREPEAELEAADAVSLLSVHQAKGLEWPVAFVPDLGARARADLRRALLDREGRLCVALFDPAREAFVETAALARARDDDRRSAAAESRRLLYVALTRARDLLVLSGEGSGAETWRGLVEAGLAERPDLARRIPVAEDAAAAAHAPPAPAPAAASTTEPLAPPPLAPPAPPAATRAAVTELAEYARCPRRHLLGRVLGIPEPRGAPGVPPGDDPGRATARGTLAHAMLAETDLGAPPLERRAQLAAAAARRGYDPASPGVRRILLEVARFAEAPGGRELALAAREGRLLREVPFLLRLGPGDGAPAVYLVGALDALVQERRGGGLTVVDYKYATPRAGAAERYRLQLLAYVLAAARAHPGARVRARLQFLRGDHRAVDVTPSARELERFEQDAPRLAAEARKGAEPSPAELGRDEARCRAEGCGYVPRCFPRRHGD</sequence>
<feature type="region of interest" description="Disordered" evidence="16">
    <location>
        <begin position="899"/>
        <end position="931"/>
    </location>
</feature>
<evidence type="ECO:0000256" key="5">
    <source>
        <dbReference type="ARBA" id="ARBA00022806"/>
    </source>
</evidence>
<keyword evidence="3" id="KW-0227">DNA damage</keyword>
<organism evidence="19 20">
    <name type="scientific">Anaeromyxobacter dehalogenans (strain ATCC BAA-258 / DSM 21875 / 2CP-1)</name>
    <dbReference type="NCBI Taxonomy" id="455488"/>
    <lineage>
        <taxon>Bacteria</taxon>
        <taxon>Pseudomonadati</taxon>
        <taxon>Myxococcota</taxon>
        <taxon>Myxococcia</taxon>
        <taxon>Myxococcales</taxon>
        <taxon>Cystobacterineae</taxon>
        <taxon>Anaeromyxobacteraceae</taxon>
        <taxon>Anaeromyxobacter</taxon>
    </lineage>
</organism>
<dbReference type="PANTHER" id="PTHR11070">
    <property type="entry name" value="UVRD / RECB / PCRA DNA HELICASE FAMILY MEMBER"/>
    <property type="match status" value="1"/>
</dbReference>
<proteinExistence type="predicted"/>
<evidence type="ECO:0000256" key="9">
    <source>
        <dbReference type="ARBA" id="ARBA00023204"/>
    </source>
</evidence>
<evidence type="ECO:0000256" key="6">
    <source>
        <dbReference type="ARBA" id="ARBA00022839"/>
    </source>
</evidence>
<dbReference type="GO" id="GO:0033202">
    <property type="term" value="C:DNA helicase complex"/>
    <property type="evidence" value="ECO:0007669"/>
    <property type="project" value="TreeGrafter"/>
</dbReference>
<dbReference type="PANTHER" id="PTHR11070:SF55">
    <property type="entry name" value="DNA 3'-5' HELICASE"/>
    <property type="match status" value="1"/>
</dbReference>
<dbReference type="PROSITE" id="PS51217">
    <property type="entry name" value="UVRD_HELICASE_CTER"/>
    <property type="match status" value="1"/>
</dbReference>
<dbReference type="SUPFAM" id="SSF52980">
    <property type="entry name" value="Restriction endonuclease-like"/>
    <property type="match status" value="1"/>
</dbReference>
<dbReference type="InterPro" id="IPR011335">
    <property type="entry name" value="Restrct_endonuc-II-like"/>
</dbReference>
<dbReference type="Proteomes" id="UP000007089">
    <property type="component" value="Chromosome"/>
</dbReference>
<evidence type="ECO:0000256" key="11">
    <source>
        <dbReference type="ARBA" id="ARBA00034617"/>
    </source>
</evidence>
<dbReference type="GO" id="GO:0003677">
    <property type="term" value="F:DNA binding"/>
    <property type="evidence" value="ECO:0007669"/>
    <property type="project" value="UniProtKB-KW"/>
</dbReference>
<dbReference type="SUPFAM" id="SSF52540">
    <property type="entry name" value="P-loop containing nucleoside triphosphate hydrolases"/>
    <property type="match status" value="1"/>
</dbReference>
<dbReference type="InterPro" id="IPR014017">
    <property type="entry name" value="DNA_helicase_UvrD-like_C"/>
</dbReference>
<evidence type="ECO:0000256" key="8">
    <source>
        <dbReference type="ARBA" id="ARBA00023125"/>
    </source>
</evidence>
<dbReference type="PROSITE" id="PS51198">
    <property type="entry name" value="UVRD_HELICASE_ATP_BIND"/>
    <property type="match status" value="1"/>
</dbReference>
<accession>B8JH81</accession>
<dbReference type="InterPro" id="IPR027417">
    <property type="entry name" value="P-loop_NTPase"/>
</dbReference>
<evidence type="ECO:0000256" key="3">
    <source>
        <dbReference type="ARBA" id="ARBA00022763"/>
    </source>
</evidence>
<keyword evidence="4 14" id="KW-0378">Hydrolase</keyword>
<comment type="catalytic activity">
    <reaction evidence="11">
        <text>Couples ATP hydrolysis with the unwinding of duplex DNA by translocating in the 3'-5' direction.</text>
        <dbReference type="EC" id="5.6.2.4"/>
    </reaction>
</comment>
<dbReference type="RefSeq" id="WP_012632736.1">
    <property type="nucleotide sequence ID" value="NC_011891.1"/>
</dbReference>
<dbReference type="Pfam" id="PF12705">
    <property type="entry name" value="PDDEXK_1"/>
    <property type="match status" value="1"/>
</dbReference>
<feature type="domain" description="UvrD-like helicase ATP-binding" evidence="17">
    <location>
        <begin position="4"/>
        <end position="443"/>
    </location>
</feature>
<dbReference type="EMBL" id="CP001359">
    <property type="protein sequence ID" value="ACL64783.1"/>
    <property type="molecule type" value="Genomic_DNA"/>
</dbReference>
<evidence type="ECO:0000313" key="19">
    <source>
        <dbReference type="EMBL" id="ACL64783.1"/>
    </source>
</evidence>
<comment type="catalytic activity">
    <reaction evidence="13">
        <text>ATP + H2O = ADP + phosphate + H(+)</text>
        <dbReference type="Rhea" id="RHEA:13065"/>
        <dbReference type="ChEBI" id="CHEBI:15377"/>
        <dbReference type="ChEBI" id="CHEBI:15378"/>
        <dbReference type="ChEBI" id="CHEBI:30616"/>
        <dbReference type="ChEBI" id="CHEBI:43474"/>
        <dbReference type="ChEBI" id="CHEBI:456216"/>
        <dbReference type="EC" id="5.6.2.4"/>
    </reaction>
</comment>
<evidence type="ECO:0000256" key="16">
    <source>
        <dbReference type="SAM" id="MobiDB-lite"/>
    </source>
</evidence>
<keyword evidence="7 14" id="KW-0067">ATP-binding</keyword>
<evidence type="ECO:0000256" key="12">
    <source>
        <dbReference type="ARBA" id="ARBA00034808"/>
    </source>
</evidence>
<dbReference type="Pfam" id="PF00580">
    <property type="entry name" value="UvrD-helicase"/>
    <property type="match status" value="1"/>
</dbReference>
<dbReference type="EC" id="5.6.2.4" evidence="12"/>
<evidence type="ECO:0000259" key="18">
    <source>
        <dbReference type="PROSITE" id="PS51217"/>
    </source>
</evidence>
<evidence type="ECO:0000256" key="13">
    <source>
        <dbReference type="ARBA" id="ARBA00048988"/>
    </source>
</evidence>
<dbReference type="GO" id="GO:0043138">
    <property type="term" value="F:3'-5' DNA helicase activity"/>
    <property type="evidence" value="ECO:0007669"/>
    <property type="project" value="UniProtKB-EC"/>
</dbReference>
<reference evidence="19" key="1">
    <citation type="submission" date="2009-01" db="EMBL/GenBank/DDBJ databases">
        <title>Complete sequence of Anaeromyxobacter dehalogenans 2CP-1.</title>
        <authorList>
            <consortium name="US DOE Joint Genome Institute"/>
            <person name="Lucas S."/>
            <person name="Copeland A."/>
            <person name="Lapidus A."/>
            <person name="Glavina del Rio T."/>
            <person name="Dalin E."/>
            <person name="Tice H."/>
            <person name="Bruce D."/>
            <person name="Goodwin L."/>
            <person name="Pitluck S."/>
            <person name="Saunders E."/>
            <person name="Brettin T."/>
            <person name="Detter J.C."/>
            <person name="Han C."/>
            <person name="Larimer F."/>
            <person name="Land M."/>
            <person name="Hauser L."/>
            <person name="Kyrpides N."/>
            <person name="Ovchinnikova G."/>
            <person name="Beliaev A.S."/>
            <person name="Richardson P."/>
        </authorList>
    </citation>
    <scope>NUCLEOTIDE SEQUENCE</scope>
    <source>
        <strain evidence="19">2CP-1</strain>
    </source>
</reference>
<gene>
    <name evidence="19" type="ordered locus">A2cp1_1439</name>
</gene>
<dbReference type="GO" id="GO:0000725">
    <property type="term" value="P:recombinational repair"/>
    <property type="evidence" value="ECO:0007669"/>
    <property type="project" value="TreeGrafter"/>
</dbReference>
<dbReference type="AlphaFoldDB" id="B8JH81"/>
<evidence type="ECO:0000256" key="15">
    <source>
        <dbReference type="SAM" id="Coils"/>
    </source>
</evidence>
<dbReference type="KEGG" id="acp:A2cp1_1439"/>
<dbReference type="HOGENOM" id="CLU_001114_1_1_7"/>
<feature type="domain" description="UvrD-like helicase C-terminal" evidence="18">
    <location>
        <begin position="444"/>
        <end position="784"/>
    </location>
</feature>
<evidence type="ECO:0000259" key="17">
    <source>
        <dbReference type="PROSITE" id="PS51198"/>
    </source>
</evidence>
<dbReference type="Gene3D" id="1.10.486.10">
    <property type="entry name" value="PCRA, domain 4"/>
    <property type="match status" value="1"/>
</dbReference>
<keyword evidence="6" id="KW-0269">Exonuclease</keyword>
<feature type="compositionally biased region" description="Pro residues" evidence="16">
    <location>
        <begin position="919"/>
        <end position="930"/>
    </location>
</feature>
<evidence type="ECO:0000256" key="4">
    <source>
        <dbReference type="ARBA" id="ARBA00022801"/>
    </source>
</evidence>
<evidence type="ECO:0000313" key="20">
    <source>
        <dbReference type="Proteomes" id="UP000007089"/>
    </source>
</evidence>
<evidence type="ECO:0000256" key="2">
    <source>
        <dbReference type="ARBA" id="ARBA00022741"/>
    </source>
</evidence>
<feature type="coiled-coil region" evidence="15">
    <location>
        <begin position="60"/>
        <end position="87"/>
    </location>
</feature>
<dbReference type="InterPro" id="IPR014016">
    <property type="entry name" value="UvrD-like_ATP-bd"/>
</dbReference>